<dbReference type="Gene3D" id="3.40.50.1240">
    <property type="entry name" value="Phosphoglycerate mutase-like"/>
    <property type="match status" value="1"/>
</dbReference>
<evidence type="ECO:0000313" key="1">
    <source>
        <dbReference type="EMBL" id="TRW93186.1"/>
    </source>
</evidence>
<protein>
    <submittedName>
        <fullName evidence="1">Histidine phosphatase family protein</fullName>
    </submittedName>
</protein>
<dbReference type="Proteomes" id="UP000733744">
    <property type="component" value="Unassembled WGS sequence"/>
</dbReference>
<organism evidence="1 2">
    <name type="scientific">Candidatus Methylobacter oryzae</name>
    <dbReference type="NCBI Taxonomy" id="2497749"/>
    <lineage>
        <taxon>Bacteria</taxon>
        <taxon>Pseudomonadati</taxon>
        <taxon>Pseudomonadota</taxon>
        <taxon>Gammaproteobacteria</taxon>
        <taxon>Methylococcales</taxon>
        <taxon>Methylococcaceae</taxon>
        <taxon>Methylobacter</taxon>
    </lineage>
</organism>
<proteinExistence type="predicted"/>
<name>A0ABY3C8Z3_9GAMM</name>
<evidence type="ECO:0000313" key="2">
    <source>
        <dbReference type="Proteomes" id="UP000733744"/>
    </source>
</evidence>
<keyword evidence="2" id="KW-1185">Reference proteome</keyword>
<dbReference type="EMBL" id="RYFG02000102">
    <property type="protein sequence ID" value="TRW93186.1"/>
    <property type="molecule type" value="Genomic_DNA"/>
</dbReference>
<gene>
    <name evidence="1" type="ORF">EKO24_012900</name>
</gene>
<dbReference type="InterPro" id="IPR029033">
    <property type="entry name" value="His_PPase_superfam"/>
</dbReference>
<reference evidence="1 2" key="1">
    <citation type="journal article" date="2019" name="Antonie Van Leeuwenhoek">
        <title>Description of 'Ca. Methylobacter oryzae' KRF1, a novel species from the environmentally important Methylobacter clade 2.</title>
        <authorList>
            <person name="Khatri K."/>
            <person name="Mohite J.A."/>
            <person name="Pandit P.S."/>
            <person name="Bahulikar R."/>
            <person name="Rahalkar M.C."/>
        </authorList>
    </citation>
    <scope>NUCLEOTIDE SEQUENCE [LARGE SCALE GENOMIC DNA]</scope>
    <source>
        <strain evidence="1 2">KRF1</strain>
    </source>
</reference>
<sequence>MKIILMRHGKPVLAQSGRITPVEMERWIEHYNLAEVEANGAPPIDGLPWLNASTCIAASTAPRALSSVQALGHTPSVVDAVFCEAQLPFAVWRFPRLPPVVWAALFRLFWFFGYSRGSESIQVARARAKIAARKLVALAGQGPVLLVGHGIMNRLIAKELIALGWAGPAKHRNSYWDTSVYRFPT</sequence>
<comment type="caution">
    <text evidence="1">The sequence shown here is derived from an EMBL/GenBank/DDBJ whole genome shotgun (WGS) entry which is preliminary data.</text>
</comment>
<dbReference type="SUPFAM" id="SSF53254">
    <property type="entry name" value="Phosphoglycerate mutase-like"/>
    <property type="match status" value="1"/>
</dbReference>
<accession>A0ABY3C8Z3</accession>